<dbReference type="GO" id="GO:0016887">
    <property type="term" value="F:ATP hydrolysis activity"/>
    <property type="evidence" value="ECO:0007669"/>
    <property type="project" value="InterPro"/>
</dbReference>
<keyword evidence="3" id="KW-1003">Cell membrane</keyword>
<dbReference type="Gene3D" id="3.40.1110.10">
    <property type="entry name" value="Calcium-transporting ATPase, cytoplasmic domain N"/>
    <property type="match status" value="1"/>
</dbReference>
<evidence type="ECO:0000256" key="6">
    <source>
        <dbReference type="ARBA" id="ARBA00022723"/>
    </source>
</evidence>
<gene>
    <name evidence="14" type="ordered locus">RB2501_04145</name>
</gene>
<dbReference type="STRING" id="313596.RB2501_04145"/>
<dbReference type="NCBIfam" id="TIGR01494">
    <property type="entry name" value="ATPase_P-type"/>
    <property type="match status" value="1"/>
</dbReference>
<feature type="transmembrane region" description="Helical" evidence="12">
    <location>
        <begin position="261"/>
        <end position="282"/>
    </location>
</feature>
<dbReference type="InterPro" id="IPR059000">
    <property type="entry name" value="ATPase_P-type_domA"/>
</dbReference>
<dbReference type="CDD" id="cd00371">
    <property type="entry name" value="HMA"/>
    <property type="match status" value="1"/>
</dbReference>
<evidence type="ECO:0000256" key="5">
    <source>
        <dbReference type="ARBA" id="ARBA00022692"/>
    </source>
</evidence>
<keyword evidence="11 12" id="KW-0472">Membrane</keyword>
<keyword evidence="10" id="KW-0406">Ion transport</keyword>
<feature type="transmembrane region" description="Helical" evidence="12">
    <location>
        <begin position="739"/>
        <end position="759"/>
    </location>
</feature>
<evidence type="ECO:0000256" key="8">
    <source>
        <dbReference type="ARBA" id="ARBA00022967"/>
    </source>
</evidence>
<dbReference type="InterPro" id="IPR023299">
    <property type="entry name" value="ATPase_P-typ_cyto_dom_N"/>
</dbReference>
<dbReference type="Pfam" id="PF00122">
    <property type="entry name" value="E1-E2_ATPase"/>
    <property type="match status" value="1"/>
</dbReference>
<feature type="transmembrane region" description="Helical" evidence="12">
    <location>
        <begin position="420"/>
        <end position="438"/>
    </location>
</feature>
<keyword evidence="7" id="KW-0460">Magnesium</keyword>
<dbReference type="GO" id="GO:0005507">
    <property type="term" value="F:copper ion binding"/>
    <property type="evidence" value="ECO:0007669"/>
    <property type="project" value="TreeGrafter"/>
</dbReference>
<dbReference type="Gene3D" id="2.70.150.10">
    <property type="entry name" value="Calcium-transporting ATPase, cytoplasmic transduction domain A"/>
    <property type="match status" value="1"/>
</dbReference>
<keyword evidence="6" id="KW-0479">Metal-binding</keyword>
<evidence type="ECO:0000259" key="13">
    <source>
        <dbReference type="PROSITE" id="PS50846"/>
    </source>
</evidence>
<evidence type="ECO:0000256" key="12">
    <source>
        <dbReference type="SAM" id="Phobius"/>
    </source>
</evidence>
<evidence type="ECO:0000256" key="9">
    <source>
        <dbReference type="ARBA" id="ARBA00022989"/>
    </source>
</evidence>
<feature type="domain" description="HMA" evidence="13">
    <location>
        <begin position="84"/>
        <end position="150"/>
    </location>
</feature>
<dbReference type="InterPro" id="IPR036163">
    <property type="entry name" value="HMA_dom_sf"/>
</dbReference>
<dbReference type="InterPro" id="IPR023214">
    <property type="entry name" value="HAD_sf"/>
</dbReference>
<evidence type="ECO:0000256" key="1">
    <source>
        <dbReference type="ARBA" id="ARBA00004651"/>
    </source>
</evidence>
<dbReference type="InterPro" id="IPR008250">
    <property type="entry name" value="ATPase_P-typ_transduc_dom_A_sf"/>
</dbReference>
<evidence type="ECO:0000313" key="15">
    <source>
        <dbReference type="Proteomes" id="UP000009049"/>
    </source>
</evidence>
<dbReference type="Gene3D" id="3.30.70.100">
    <property type="match status" value="1"/>
</dbReference>
<dbReference type="eggNOG" id="COG2608">
    <property type="taxonomic scope" value="Bacteria"/>
</dbReference>
<dbReference type="AlphaFoldDB" id="A4CGJ9"/>
<dbReference type="PANTHER" id="PTHR43520">
    <property type="entry name" value="ATP7, ISOFORM B"/>
    <property type="match status" value="1"/>
</dbReference>
<keyword evidence="4" id="KW-0597">Phosphoprotein</keyword>
<dbReference type="Pfam" id="PF12156">
    <property type="entry name" value="ATPase-cat_bd"/>
    <property type="match status" value="1"/>
</dbReference>
<keyword evidence="9 12" id="KW-1133">Transmembrane helix</keyword>
<evidence type="ECO:0000256" key="2">
    <source>
        <dbReference type="ARBA" id="ARBA00022448"/>
    </source>
</evidence>
<dbReference type="PANTHER" id="PTHR43520:SF5">
    <property type="entry name" value="CATION-TRANSPORTING P-TYPE ATPASE-RELATED"/>
    <property type="match status" value="1"/>
</dbReference>
<organism evidence="14 15">
    <name type="scientific">Robiginitalea biformata (strain ATCC BAA-864 / DSM 15991 / KCTC 12146 / HTCC2501)</name>
    <dbReference type="NCBI Taxonomy" id="313596"/>
    <lineage>
        <taxon>Bacteria</taxon>
        <taxon>Pseudomonadati</taxon>
        <taxon>Bacteroidota</taxon>
        <taxon>Flavobacteriia</taxon>
        <taxon>Flavobacteriales</taxon>
        <taxon>Flavobacteriaceae</taxon>
        <taxon>Robiginitalea</taxon>
    </lineage>
</organism>
<keyword evidence="8" id="KW-1278">Translocase</keyword>
<dbReference type="GO" id="GO:0055070">
    <property type="term" value="P:copper ion homeostasis"/>
    <property type="evidence" value="ECO:0007669"/>
    <property type="project" value="TreeGrafter"/>
</dbReference>
<sequence length="805" mass="88429">MSGPSCYHCGDPAGSDAVEFDGHTFCCRGCRTVYDLFQSHNLEYYYELEQAAGKSPAAAEGAYDYLDDPEIAGRLLDFQDTRHQVISLSIPHIHCSSCIWILENLHKLNPGVISSQVDFPRKKARIHFNPELLSLKALVRLLAAIGYEPSITLDDYSGGGEKKDRTLTYQLAVAGFAFGNIMFLSFPEYFESGEYWLEKYKVLFRWLMFSFSVPVVFYSGMGYLRTAWKGLRSGLVNIDLPIALGILTLFIRSTVEIIGDLGSGFFDSLAGLVFFLLLGRFFQQRTYAHLSFERDYKSYFPIAVTRIGEDGKETNVPVYEVAPGDRLLIRNNSLIPADAVLLSGTGQIDYSFVTGEARPVSKKAGDTLYAGGKQLQGPIEVRALREVSQSYLTELWSDSAFSGEARGSFRNFTDRIGKRFTLAVLTIATLSAGIWLTIDPGRSLDVFTAVLIIACPCAIALAAPFTLGNLLRIFGRNGFYAKDTNALERMAKTDTILFDKTGTISTTRQNQITYTGIPLEPREALVLKNLLRASGHPLSQTLYRQLEPLGIVPLEHFREHLGQGLEGGAEGHYFKVGSRGFVQDSEIPTGQVESAGAEVHVRTAAGYRGCFNIRNAYREGAAGLFGRLAPRYKLAVLSGDNASEEEALEALLPPLTPAYFNQQPGDKLHFVRELQQNGRQVAMVGDGLNDAGALALAEVGIAVSEDANLFTPACDAILDSRQFTRLDTFLGLTRKAMGIIRLSLALSLIYNAVGLWFAVTGRLEPVVAAILMPLSSISIVAFTTAATNWIGRKLDRSKTEINARG</sequence>
<dbReference type="HOGENOM" id="CLU_001771_0_3_10"/>
<keyword evidence="2" id="KW-0813">Transport</keyword>
<evidence type="ECO:0000256" key="11">
    <source>
        <dbReference type="ARBA" id="ARBA00023136"/>
    </source>
</evidence>
<dbReference type="SUPFAM" id="SSF56784">
    <property type="entry name" value="HAD-like"/>
    <property type="match status" value="1"/>
</dbReference>
<dbReference type="SUPFAM" id="SSF55008">
    <property type="entry name" value="HMA, heavy metal-associated domain"/>
    <property type="match status" value="1"/>
</dbReference>
<feature type="transmembrane region" description="Helical" evidence="12">
    <location>
        <begin position="236"/>
        <end position="255"/>
    </location>
</feature>
<protein>
    <submittedName>
        <fullName evidence="14">Probable cation-transporting P-type ATPase</fullName>
    </submittedName>
</protein>
<dbReference type="InterPro" id="IPR036412">
    <property type="entry name" value="HAD-like_sf"/>
</dbReference>
<dbReference type="OrthoDB" id="1521937at2"/>
<evidence type="ECO:0000313" key="14">
    <source>
        <dbReference type="EMBL" id="EAR16057.1"/>
    </source>
</evidence>
<comment type="subcellular location">
    <subcellularLocation>
        <location evidence="1">Cell membrane</location>
        <topology evidence="1">Multi-pass membrane protein</topology>
    </subcellularLocation>
</comment>
<dbReference type="Pfam" id="PF00702">
    <property type="entry name" value="Hydrolase"/>
    <property type="match status" value="1"/>
</dbReference>
<dbReference type="Gene3D" id="3.40.50.1000">
    <property type="entry name" value="HAD superfamily/HAD-like"/>
    <property type="match status" value="1"/>
</dbReference>
<dbReference type="InterPro" id="IPR006121">
    <property type="entry name" value="HMA_dom"/>
</dbReference>
<dbReference type="PROSITE" id="PS50846">
    <property type="entry name" value="HMA_2"/>
    <property type="match status" value="1"/>
</dbReference>
<dbReference type="EMBL" id="CP001712">
    <property type="protein sequence ID" value="EAR16057.1"/>
    <property type="molecule type" value="Genomic_DNA"/>
</dbReference>
<dbReference type="InterPro" id="IPR021993">
    <property type="entry name" value="ATPase-cat-bd"/>
</dbReference>
<dbReference type="GO" id="GO:0005524">
    <property type="term" value="F:ATP binding"/>
    <property type="evidence" value="ECO:0007669"/>
    <property type="project" value="InterPro"/>
</dbReference>
<dbReference type="GO" id="GO:0043682">
    <property type="term" value="F:P-type divalent copper transporter activity"/>
    <property type="evidence" value="ECO:0007669"/>
    <property type="project" value="TreeGrafter"/>
</dbReference>
<dbReference type="PRINTS" id="PR00119">
    <property type="entry name" value="CATATPASE"/>
</dbReference>
<dbReference type="GO" id="GO:0005886">
    <property type="term" value="C:plasma membrane"/>
    <property type="evidence" value="ECO:0007669"/>
    <property type="project" value="UniProtKB-SubCell"/>
</dbReference>
<keyword evidence="15" id="KW-1185">Reference proteome</keyword>
<dbReference type="PRINTS" id="PR00943">
    <property type="entry name" value="CUATPASE"/>
</dbReference>
<reference evidence="14 15" key="1">
    <citation type="journal article" date="2009" name="J. Bacteriol.">
        <title>Complete genome sequence of Robiginitalea biformata HTCC2501.</title>
        <authorList>
            <person name="Oh H.M."/>
            <person name="Giovannoni S.J."/>
            <person name="Lee K."/>
            <person name="Ferriera S."/>
            <person name="Johnson J."/>
            <person name="Cho J.C."/>
        </authorList>
    </citation>
    <scope>NUCLEOTIDE SEQUENCE [LARGE SCALE GENOMIC DNA]</scope>
    <source>
        <strain evidence="15">ATCC BAA-864 / HTCC2501 / KCTC 12146</strain>
    </source>
</reference>
<dbReference type="Proteomes" id="UP000009049">
    <property type="component" value="Chromosome"/>
</dbReference>
<dbReference type="InterPro" id="IPR001757">
    <property type="entry name" value="P_typ_ATPase"/>
</dbReference>
<feature type="transmembrane region" description="Helical" evidence="12">
    <location>
        <begin position="444"/>
        <end position="467"/>
    </location>
</feature>
<dbReference type="eggNOG" id="COG2217">
    <property type="taxonomic scope" value="Bacteria"/>
</dbReference>
<evidence type="ECO:0000256" key="3">
    <source>
        <dbReference type="ARBA" id="ARBA00022475"/>
    </source>
</evidence>
<name>A4CGJ9_ROBBH</name>
<evidence type="ECO:0000256" key="10">
    <source>
        <dbReference type="ARBA" id="ARBA00023065"/>
    </source>
</evidence>
<evidence type="ECO:0000256" key="4">
    <source>
        <dbReference type="ARBA" id="ARBA00022553"/>
    </source>
</evidence>
<dbReference type="SUPFAM" id="SSF81653">
    <property type="entry name" value="Calcium ATPase, transduction domain A"/>
    <property type="match status" value="1"/>
</dbReference>
<dbReference type="RefSeq" id="WP_012813752.1">
    <property type="nucleotide sequence ID" value="NC_013222.1"/>
</dbReference>
<feature type="transmembrane region" description="Helical" evidence="12">
    <location>
        <begin position="167"/>
        <end position="186"/>
    </location>
</feature>
<feature type="transmembrane region" description="Helical" evidence="12">
    <location>
        <begin position="206"/>
        <end position="224"/>
    </location>
</feature>
<evidence type="ECO:0000256" key="7">
    <source>
        <dbReference type="ARBA" id="ARBA00022842"/>
    </source>
</evidence>
<keyword evidence="5 12" id="KW-0812">Transmembrane</keyword>
<feature type="transmembrane region" description="Helical" evidence="12">
    <location>
        <begin position="765"/>
        <end position="790"/>
    </location>
</feature>
<accession>A4CGJ9</accession>
<dbReference type="KEGG" id="rbi:RB2501_04145"/>
<proteinExistence type="predicted"/>